<keyword evidence="12" id="KW-0051">Antiviral defense</keyword>
<dbReference type="GO" id="GO:0004525">
    <property type="term" value="F:ribonuclease III activity"/>
    <property type="evidence" value="ECO:0007669"/>
    <property type="project" value="InterPro"/>
</dbReference>
<evidence type="ECO:0000259" key="19">
    <source>
        <dbReference type="PROSITE" id="PS51194"/>
    </source>
</evidence>
<evidence type="ECO:0000259" key="18">
    <source>
        <dbReference type="PROSITE" id="PS51192"/>
    </source>
</evidence>
<dbReference type="SMART" id="SM00487">
    <property type="entry name" value="DEXDc"/>
    <property type="match status" value="1"/>
</dbReference>
<organism evidence="21 22">
    <name type="scientific">Salinomyces thailandicus</name>
    <dbReference type="NCBI Taxonomy" id="706561"/>
    <lineage>
        <taxon>Eukaryota</taxon>
        <taxon>Fungi</taxon>
        <taxon>Dikarya</taxon>
        <taxon>Ascomycota</taxon>
        <taxon>Pezizomycotina</taxon>
        <taxon>Dothideomycetes</taxon>
        <taxon>Dothideomycetidae</taxon>
        <taxon>Mycosphaerellales</taxon>
        <taxon>Teratosphaeriaceae</taxon>
        <taxon>Salinomyces</taxon>
    </lineage>
</organism>
<keyword evidence="8" id="KW-0347">Helicase</keyword>
<dbReference type="FunFam" id="1.10.1520.10:FF:000032">
    <property type="entry name" value="Dicer-like protein 2"/>
    <property type="match status" value="1"/>
</dbReference>
<dbReference type="SUPFAM" id="SSF52540">
    <property type="entry name" value="P-loop containing nucleoside triphosphate hydrolases"/>
    <property type="match status" value="1"/>
</dbReference>
<feature type="domain" description="Helicase ATP-binding" evidence="18">
    <location>
        <begin position="26"/>
        <end position="209"/>
    </location>
</feature>
<dbReference type="PROSITE" id="PS51194">
    <property type="entry name" value="HELICASE_CTER"/>
    <property type="match status" value="1"/>
</dbReference>
<evidence type="ECO:0000256" key="11">
    <source>
        <dbReference type="ARBA" id="ARBA00022884"/>
    </source>
</evidence>
<evidence type="ECO:0000259" key="17">
    <source>
        <dbReference type="PROSITE" id="PS50142"/>
    </source>
</evidence>
<dbReference type="PROSITE" id="PS51192">
    <property type="entry name" value="HELICASE_ATP_BIND_1"/>
    <property type="match status" value="1"/>
</dbReference>
<comment type="caution">
    <text evidence="21">The sequence shown here is derived from an EMBL/GenBank/DDBJ whole genome shotgun (WGS) entry which is preliminary data.</text>
</comment>
<evidence type="ECO:0000313" key="22">
    <source>
        <dbReference type="Proteomes" id="UP000308549"/>
    </source>
</evidence>
<dbReference type="GO" id="GO:0005634">
    <property type="term" value="C:nucleus"/>
    <property type="evidence" value="ECO:0007669"/>
    <property type="project" value="TreeGrafter"/>
</dbReference>
<sequence length="1380" mass="153726">MAVVGASTLTRGEAPHLKLRSYQQEMLDASLRKNVIVAMDTGSGKTHVAIARIMAELERSDPSKVNLRTLVWFMSPSVALSQQQCKVIEEHLPAYRVLSLTGRDGLDKWTDQKLWDAVLTNVRVVVGTPAVLTDALTHGFVSMHRLALLIFDEAHNCLKQTPMNCIMQLFYHPRKLRGDPVPSILGLSASPVMSTKRGSLEQVEKNLDAITVTPKEERIELARYVHPPQLSAVIYRASSSLERLHASGQCASLHQAADRYDFEQDPYIMDLKQQGDEWAQKRLTKAQKNRKTFGSEQVRVLSRRAETLLEQLGHFAAEWYISSYILRFETSVCGGAAVLPDVSSKEHQHVLQIFRAISSNTASHKEDDMLNRISDKASKLLNLLQNQVSPSFRGIVFVEQRAMVAALIHLLRSSDDLSKSYNVGGFVGTSSFTGRSGVADLANAREQEQDLKDFATGSKNLMVATNVLEEGIDVSACNHVICFDPPKNLVSFVQRRGRARQKGSKYYVFLADDEPGSDGLDWQVQEANMKLAYMSDTRGVEASVTDDEEALVSRLYRINSTGAVLTLANAKAHLYHFCAVSTLQASNYVDTRPEFSPVEEQGETAWVCTVTLPSFVHPDLRTASSSMSWRTENAAIQDAAFEAYVALHKAGLVNDNLLPLVKNFGPETGQDHVDQPSIVTVSEQRSMWQYLAKRQAQGEPLYPHKVTLECNREEFLAMDFWLPASVGLDRMRGNRMSKDQQDIMPLISPHASGGLPRFRQSGTEGLPAEQYFEDNDDPRSCGLIRVKGQIGRAFVLQRLDRVRQMLVIAPFAKRRDFLHPIRERSEAGTAYTRKQEISMSECTVDPPPFDYALFAAFWPSILHRMHTQLLAQELQSTRLKPVDLRDTSLLIEAITSPAASESADYNRLEYLGDAILKFCAHRQVMAQHPTWPEGFLDLEKGRIVCNATLAHAALEAKLDLYILTKPFTGSKWRPPYVSEALAMADNGTREMSSKVLADVVEALIGAAMVDGGLDKAYTCIQTLLPKETWYDDHLIFDRLTSDLAPCNHSSLDLLEQLTGHHFIHPTLLVEATTHASMPSQRTGMSYERLEFLGDAVLDLIIVPKLFAHPNRLRHWQLHSIHETLVNGLFLGYCCMKYGVEQEQYGVVNSEHGPQVERGERRAHLHDFIRADGQLVKAKRDAVLAFNTVQDSIEEALQHGSEYPWAALLALSPPKFLSDIVESVLGALYIDTHGDLAVCERLVERLGIIDYMRSILDSGMTTMSPKERLGVAAGNAVVKYINTSVPVDDEPGRRVFYRCRVEVDGKEVAAEIGKTSKAEVEARAALAAIAVLRGGLETNVTAPENERKRKHELGDIGDDPIDTTMRDADGMHTDTFAGEST</sequence>
<dbReference type="CDD" id="cd00593">
    <property type="entry name" value="RIBOc"/>
    <property type="match status" value="2"/>
</dbReference>
<dbReference type="Gene3D" id="1.10.1520.10">
    <property type="entry name" value="Ribonuclease III domain"/>
    <property type="match status" value="2"/>
</dbReference>
<feature type="domain" description="RNase III" evidence="17">
    <location>
        <begin position="1051"/>
        <end position="1232"/>
    </location>
</feature>
<dbReference type="GO" id="GO:0004386">
    <property type="term" value="F:helicase activity"/>
    <property type="evidence" value="ECO:0007669"/>
    <property type="project" value="UniProtKB-KW"/>
</dbReference>
<evidence type="ECO:0000256" key="4">
    <source>
        <dbReference type="ARBA" id="ARBA00022723"/>
    </source>
</evidence>
<dbReference type="OrthoDB" id="416741at2759"/>
<evidence type="ECO:0000256" key="14">
    <source>
        <dbReference type="ARBA" id="ARBA00025403"/>
    </source>
</evidence>
<evidence type="ECO:0000313" key="21">
    <source>
        <dbReference type="EMBL" id="TKA32830.1"/>
    </source>
</evidence>
<dbReference type="InterPro" id="IPR036389">
    <property type="entry name" value="RNase_III_sf"/>
</dbReference>
<dbReference type="InterPro" id="IPR014001">
    <property type="entry name" value="Helicase_ATP-bd"/>
</dbReference>
<dbReference type="InterPro" id="IPR005034">
    <property type="entry name" value="Dicer_dimerisation"/>
</dbReference>
<evidence type="ECO:0000256" key="7">
    <source>
        <dbReference type="ARBA" id="ARBA00022801"/>
    </source>
</evidence>
<evidence type="ECO:0000256" key="13">
    <source>
        <dbReference type="ARBA" id="ARBA00023211"/>
    </source>
</evidence>
<dbReference type="GO" id="GO:0030422">
    <property type="term" value="P:siRNA processing"/>
    <property type="evidence" value="ECO:0007669"/>
    <property type="project" value="TreeGrafter"/>
</dbReference>
<evidence type="ECO:0000256" key="9">
    <source>
        <dbReference type="ARBA" id="ARBA00022840"/>
    </source>
</evidence>
<dbReference type="Gene3D" id="3.30.160.380">
    <property type="entry name" value="Dicer dimerisation domain"/>
    <property type="match status" value="1"/>
</dbReference>
<proteinExistence type="inferred from homology"/>
<keyword evidence="5" id="KW-0677">Repeat</keyword>
<dbReference type="Pfam" id="PF00271">
    <property type="entry name" value="Helicase_C"/>
    <property type="match status" value="1"/>
</dbReference>
<dbReference type="PROSITE" id="PS50142">
    <property type="entry name" value="RNASE_3_2"/>
    <property type="match status" value="2"/>
</dbReference>
<dbReference type="PROSITE" id="PS00517">
    <property type="entry name" value="RNASE_3_1"/>
    <property type="match status" value="1"/>
</dbReference>
<keyword evidence="9" id="KW-0067">ATP-binding</keyword>
<keyword evidence="22" id="KW-1185">Reference proteome</keyword>
<keyword evidence="13" id="KW-0464">Manganese</keyword>
<evidence type="ECO:0000256" key="16">
    <source>
        <dbReference type="SAM" id="MobiDB-lite"/>
    </source>
</evidence>
<evidence type="ECO:0000256" key="10">
    <source>
        <dbReference type="ARBA" id="ARBA00022842"/>
    </source>
</evidence>
<keyword evidence="7" id="KW-0378">Hydrolase</keyword>
<keyword evidence="4" id="KW-0479">Metal-binding</keyword>
<evidence type="ECO:0000256" key="6">
    <source>
        <dbReference type="ARBA" id="ARBA00022741"/>
    </source>
</evidence>
<dbReference type="GO" id="GO:0046872">
    <property type="term" value="F:metal ion binding"/>
    <property type="evidence" value="ECO:0007669"/>
    <property type="project" value="UniProtKB-KW"/>
</dbReference>
<dbReference type="GO" id="GO:0051607">
    <property type="term" value="P:defense response to virus"/>
    <property type="evidence" value="ECO:0007669"/>
    <property type="project" value="UniProtKB-KW"/>
</dbReference>
<keyword evidence="3" id="KW-0930">Antiviral protein</keyword>
<dbReference type="InterPro" id="IPR027417">
    <property type="entry name" value="P-loop_NTPase"/>
</dbReference>
<dbReference type="PROSITE" id="PS51327">
    <property type="entry name" value="DICER_DSRBF"/>
    <property type="match status" value="1"/>
</dbReference>
<gene>
    <name evidence="21" type="ORF">B0A50_01056</name>
</gene>
<comment type="function">
    <text evidence="14">Dicer-like endonuclease involved in cleaving double-stranded RNA in the RNA interference (RNAi) pathway. Produces 21 to 25 bp dsRNAs (siRNAs) which target the selective destruction of homologous RNAs leading to sequence-specific suppression of gene expression, called post-transcriptional gene silencing (PTGS). Part of a broad host defense response against viral infection and transposons.</text>
</comment>
<dbReference type="Gene3D" id="3.40.50.300">
    <property type="entry name" value="P-loop containing nucleotide triphosphate hydrolases"/>
    <property type="match status" value="2"/>
</dbReference>
<accession>A0A4U0UBL3</accession>
<feature type="domain" description="Helicase C-terminal" evidence="19">
    <location>
        <begin position="376"/>
        <end position="545"/>
    </location>
</feature>
<feature type="domain" description="RNase III" evidence="17">
    <location>
        <begin position="884"/>
        <end position="1012"/>
    </location>
</feature>
<dbReference type="Proteomes" id="UP000308549">
    <property type="component" value="Unassembled WGS sequence"/>
</dbReference>
<evidence type="ECO:0000256" key="8">
    <source>
        <dbReference type="ARBA" id="ARBA00022806"/>
    </source>
</evidence>
<comment type="cofactor">
    <cofactor evidence="2">
        <name>Mg(2+)</name>
        <dbReference type="ChEBI" id="CHEBI:18420"/>
    </cofactor>
</comment>
<dbReference type="InterPro" id="IPR038248">
    <property type="entry name" value="Dicer_dimer_sf"/>
</dbReference>
<dbReference type="SUPFAM" id="SSF54768">
    <property type="entry name" value="dsRNA-binding domain-like"/>
    <property type="match status" value="1"/>
</dbReference>
<keyword evidence="10" id="KW-0460">Magnesium</keyword>
<dbReference type="SMART" id="SM00535">
    <property type="entry name" value="RIBOc"/>
    <property type="match status" value="2"/>
</dbReference>
<dbReference type="GO" id="GO:0003723">
    <property type="term" value="F:RNA binding"/>
    <property type="evidence" value="ECO:0007669"/>
    <property type="project" value="UniProtKB-UniRule"/>
</dbReference>
<keyword evidence="6" id="KW-0547">Nucleotide-binding</keyword>
<dbReference type="Pfam" id="PF00270">
    <property type="entry name" value="DEAD"/>
    <property type="match status" value="1"/>
</dbReference>
<evidence type="ECO:0000256" key="3">
    <source>
        <dbReference type="ARBA" id="ARBA00022721"/>
    </source>
</evidence>
<dbReference type="SMART" id="SM00490">
    <property type="entry name" value="HELICc"/>
    <property type="match status" value="1"/>
</dbReference>
<evidence type="ECO:0000256" key="15">
    <source>
        <dbReference type="PROSITE-ProRule" id="PRU00657"/>
    </source>
</evidence>
<dbReference type="InterPro" id="IPR011545">
    <property type="entry name" value="DEAD/DEAH_box_helicase_dom"/>
</dbReference>
<evidence type="ECO:0000256" key="5">
    <source>
        <dbReference type="ARBA" id="ARBA00022737"/>
    </source>
</evidence>
<dbReference type="Pfam" id="PF00636">
    <property type="entry name" value="Ribonuclease_3"/>
    <property type="match status" value="2"/>
</dbReference>
<feature type="region of interest" description="Disordered" evidence="16">
    <location>
        <begin position="1340"/>
        <end position="1380"/>
    </location>
</feature>
<dbReference type="PANTHER" id="PTHR14950:SF37">
    <property type="entry name" value="ENDORIBONUCLEASE DICER"/>
    <property type="match status" value="1"/>
</dbReference>
<dbReference type="Pfam" id="PF03368">
    <property type="entry name" value="Dicer_dimer"/>
    <property type="match status" value="1"/>
</dbReference>
<evidence type="ECO:0000256" key="2">
    <source>
        <dbReference type="ARBA" id="ARBA00001946"/>
    </source>
</evidence>
<keyword evidence="11 15" id="KW-0694">RNA-binding</keyword>
<dbReference type="CDD" id="cd18034">
    <property type="entry name" value="DEXHc_dicer"/>
    <property type="match status" value="1"/>
</dbReference>
<reference evidence="21 22" key="1">
    <citation type="submission" date="2017-03" db="EMBL/GenBank/DDBJ databases">
        <title>Genomes of endolithic fungi from Antarctica.</title>
        <authorList>
            <person name="Coleine C."/>
            <person name="Masonjones S."/>
            <person name="Stajich J.E."/>
        </authorList>
    </citation>
    <scope>NUCLEOTIDE SEQUENCE [LARGE SCALE GENOMIC DNA]</scope>
    <source>
        <strain evidence="21 22">CCFEE 6315</strain>
    </source>
</reference>
<comment type="similarity">
    <text evidence="15">Belongs to the helicase family. Dicer subfamily.</text>
</comment>
<dbReference type="GO" id="GO:0005737">
    <property type="term" value="C:cytoplasm"/>
    <property type="evidence" value="ECO:0007669"/>
    <property type="project" value="TreeGrafter"/>
</dbReference>
<dbReference type="InterPro" id="IPR000999">
    <property type="entry name" value="RNase_III_dom"/>
</dbReference>
<dbReference type="GO" id="GO:0050688">
    <property type="term" value="P:regulation of defense response to virus"/>
    <property type="evidence" value="ECO:0007669"/>
    <property type="project" value="UniProtKB-KW"/>
</dbReference>
<comment type="cofactor">
    <cofactor evidence="1">
        <name>Mn(2+)</name>
        <dbReference type="ChEBI" id="CHEBI:29035"/>
    </cofactor>
</comment>
<dbReference type="PANTHER" id="PTHR14950">
    <property type="entry name" value="DICER-RELATED"/>
    <property type="match status" value="1"/>
</dbReference>
<evidence type="ECO:0000259" key="20">
    <source>
        <dbReference type="PROSITE" id="PS51327"/>
    </source>
</evidence>
<dbReference type="SUPFAM" id="SSF69065">
    <property type="entry name" value="RNase III domain-like"/>
    <property type="match status" value="2"/>
</dbReference>
<dbReference type="GO" id="GO:0005524">
    <property type="term" value="F:ATP binding"/>
    <property type="evidence" value="ECO:0007669"/>
    <property type="project" value="UniProtKB-KW"/>
</dbReference>
<feature type="domain" description="Dicer dsRNA-binding fold" evidence="20">
    <location>
        <begin position="570"/>
        <end position="667"/>
    </location>
</feature>
<dbReference type="EMBL" id="NAJL01000004">
    <property type="protein sequence ID" value="TKA32830.1"/>
    <property type="molecule type" value="Genomic_DNA"/>
</dbReference>
<evidence type="ECO:0000256" key="12">
    <source>
        <dbReference type="ARBA" id="ARBA00023118"/>
    </source>
</evidence>
<evidence type="ECO:0008006" key="23">
    <source>
        <dbReference type="Google" id="ProtNLM"/>
    </source>
</evidence>
<evidence type="ECO:0000256" key="1">
    <source>
        <dbReference type="ARBA" id="ARBA00001936"/>
    </source>
</evidence>
<dbReference type="InterPro" id="IPR001650">
    <property type="entry name" value="Helicase_C-like"/>
</dbReference>
<protein>
    <recommendedName>
        <fullName evidence="23">Dicer-like protein 2</fullName>
    </recommendedName>
</protein>
<name>A0A4U0UBL3_9PEZI</name>